<feature type="compositionally biased region" description="Low complexity" evidence="1">
    <location>
        <begin position="523"/>
        <end position="539"/>
    </location>
</feature>
<evidence type="ECO:0000313" key="2">
    <source>
        <dbReference type="EMBL" id="CAI5755612.1"/>
    </source>
</evidence>
<dbReference type="EMBL" id="CANTUO010000001">
    <property type="protein sequence ID" value="CAI5755612.1"/>
    <property type="molecule type" value="Genomic_DNA"/>
</dbReference>
<reference evidence="2" key="1">
    <citation type="submission" date="2022-12" db="EMBL/GenBank/DDBJ databases">
        <authorList>
            <person name="Brejova B."/>
        </authorList>
    </citation>
    <scope>NUCLEOTIDE SEQUENCE</scope>
</reference>
<feature type="compositionally biased region" description="Basic and acidic residues" evidence="1">
    <location>
        <begin position="613"/>
        <end position="626"/>
    </location>
</feature>
<proteinExistence type="predicted"/>
<accession>A0A9W4TP70</accession>
<feature type="compositionally biased region" description="Polar residues" evidence="1">
    <location>
        <begin position="506"/>
        <end position="516"/>
    </location>
</feature>
<feature type="compositionally biased region" description="Low complexity" evidence="1">
    <location>
        <begin position="202"/>
        <end position="213"/>
    </location>
</feature>
<evidence type="ECO:0008006" key="4">
    <source>
        <dbReference type="Google" id="ProtNLM"/>
    </source>
</evidence>
<evidence type="ECO:0000256" key="1">
    <source>
        <dbReference type="SAM" id="MobiDB-lite"/>
    </source>
</evidence>
<keyword evidence="3" id="KW-1185">Reference proteome</keyword>
<feature type="region of interest" description="Disordered" evidence="1">
    <location>
        <begin position="187"/>
        <end position="238"/>
    </location>
</feature>
<feature type="compositionally biased region" description="Pro residues" evidence="1">
    <location>
        <begin position="548"/>
        <end position="557"/>
    </location>
</feature>
<name>A0A9W4TP70_9ASCO</name>
<sequence>MADQTNLESTNENQQVSAKNVTALDNQQQPVENQLDPTSTSIFRYDSPNRSLSIHSYLNISEAERRLLVKFENDIVKNEDAINSIKSLKPETQEKYLYQIKRYIRFCANKGLDNFIVTADLAKELIVSTLSKKRDKISENTVKSIRSPLNKLYYMNKLIYSTQQPNIVLGDQFIQDIMSNLNKLEKSPVGGSSSTNLPLEQTTATATTTSTDTGDNSMSQSKRLLPNTDDTEEIVTPSSSSSGSIFKLSESTKHKLNKGELDLLKKFDQEVLESTKTKGLLDNLTMNTFKAYATDIKRFVRFSAKQGKDNFLIDQDILTNFLTYTVNKTKKNNLKNLRTSLLKLHQLNCLAYDLDYSEGEIIFVLNKFLESVDLEQSIEPNGETVAEKRLLAKLEGMYKTSNVLSGLSVSNKRLYVSEFNRYASFCNREEKLDNFKLTGDLIKAYYEKDIILKTPNISVKKLQEILTRLKRLHVLNVEKFPDLYSEDIENFEIVKEFLKEYEKTHNPTNSTSSASDNGDDGPSTNSGASSSVSSLGANVPPLIFTNDPDPPALPQPAPVTSSVSDQSGDSNHTQSLRKPSTSKDQNYLRHRGVMPNYAESSVGESSSSSGSYRIDENVESDDNKITDELITKRQKVDSLPETNKNIPQFVMNSNIKTVTQLVEEWSLILKRTEKWGLDWIKDLTDFQLYNSRKTVADFLQGLLPILNETAEGKSFNQIEDDLIYEIAKIFDQYMDRMKINLPDLINKIETYPVYTKKEFSRILNRRKQ</sequence>
<dbReference type="AlphaFoldDB" id="A0A9W4TP70"/>
<feature type="compositionally biased region" description="Low complexity" evidence="1">
    <location>
        <begin position="599"/>
        <end position="611"/>
    </location>
</feature>
<feature type="compositionally biased region" description="Polar residues" evidence="1">
    <location>
        <begin position="190"/>
        <end position="201"/>
    </location>
</feature>
<dbReference type="SUPFAM" id="SSF47823">
    <property type="entry name" value="lambda integrase-like, N-terminal domain"/>
    <property type="match status" value="1"/>
</dbReference>
<organism evidence="2 3">
    <name type="scientific">Candida verbasci</name>
    <dbReference type="NCBI Taxonomy" id="1227364"/>
    <lineage>
        <taxon>Eukaryota</taxon>
        <taxon>Fungi</taxon>
        <taxon>Dikarya</taxon>
        <taxon>Ascomycota</taxon>
        <taxon>Saccharomycotina</taxon>
        <taxon>Pichiomycetes</taxon>
        <taxon>Debaryomycetaceae</taxon>
        <taxon>Candida/Lodderomyces clade</taxon>
        <taxon>Candida</taxon>
    </lineage>
</organism>
<protein>
    <recommendedName>
        <fullName evidence="4">Transcription activator GCR1-like domain-containing protein</fullName>
    </recommendedName>
</protein>
<dbReference type="Proteomes" id="UP001152885">
    <property type="component" value="Unassembled WGS sequence"/>
</dbReference>
<feature type="region of interest" description="Disordered" evidence="1">
    <location>
        <begin position="504"/>
        <end position="626"/>
    </location>
</feature>
<feature type="compositionally biased region" description="Polar residues" evidence="1">
    <location>
        <begin position="559"/>
        <end position="585"/>
    </location>
</feature>
<comment type="caution">
    <text evidence="2">The sequence shown here is derived from an EMBL/GenBank/DDBJ whole genome shotgun (WGS) entry which is preliminary data.</text>
</comment>
<gene>
    <name evidence="2" type="ORF">CANVERA_P0129</name>
</gene>
<dbReference type="OrthoDB" id="4024653at2759"/>
<evidence type="ECO:0000313" key="3">
    <source>
        <dbReference type="Proteomes" id="UP001152885"/>
    </source>
</evidence>